<gene>
    <name evidence="1" type="ORF">METZ01_LOCUS433117</name>
</gene>
<feature type="non-terminal residue" evidence="1">
    <location>
        <position position="47"/>
    </location>
</feature>
<protein>
    <recommendedName>
        <fullName evidence="2">DNA polymerase III delta N-terminal domain-containing protein</fullName>
    </recommendedName>
</protein>
<name>A0A382YAF5_9ZZZZ</name>
<organism evidence="1">
    <name type="scientific">marine metagenome</name>
    <dbReference type="NCBI Taxonomy" id="408172"/>
    <lineage>
        <taxon>unclassified sequences</taxon>
        <taxon>metagenomes</taxon>
        <taxon>ecological metagenomes</taxon>
    </lineage>
</organism>
<evidence type="ECO:0008006" key="2">
    <source>
        <dbReference type="Google" id="ProtNLM"/>
    </source>
</evidence>
<dbReference type="EMBL" id="UINC01174239">
    <property type="protein sequence ID" value="SVD80263.1"/>
    <property type="molecule type" value="Genomic_DNA"/>
</dbReference>
<proteinExistence type="predicted"/>
<reference evidence="1" key="1">
    <citation type="submission" date="2018-05" db="EMBL/GenBank/DDBJ databases">
        <authorList>
            <person name="Lanie J.A."/>
            <person name="Ng W.-L."/>
            <person name="Kazmierczak K.M."/>
            <person name="Andrzejewski T.M."/>
            <person name="Davidsen T.M."/>
            <person name="Wayne K.J."/>
            <person name="Tettelin H."/>
            <person name="Glass J.I."/>
            <person name="Rusch D."/>
            <person name="Podicherti R."/>
            <person name="Tsui H.-C.T."/>
            <person name="Winkler M.E."/>
        </authorList>
    </citation>
    <scope>NUCLEOTIDE SEQUENCE</scope>
</reference>
<accession>A0A382YAF5</accession>
<sequence length="47" mass="5454">MKIKAYELKSLVEKNKYAAYLVYGQNKGLVREKSQIIINSYKDGQTE</sequence>
<dbReference type="AlphaFoldDB" id="A0A382YAF5"/>
<evidence type="ECO:0000313" key="1">
    <source>
        <dbReference type="EMBL" id="SVD80263.1"/>
    </source>
</evidence>